<gene>
    <name evidence="2" type="ORF">EJ08DRAFT_666667</name>
</gene>
<sequence length="258" mass="28722">MFFIDALAFALIGLTNDATTQPLASKLVPRACPSDLDYVPLPSLLKNRDDVLSLPHVCANRGKYSPRWKDVGHNTDILKTSLCGGRQNCGTADDKDNVLMHIIKYTNDLTTLRFLNIFTDGQKYLQIACAELDQDRVAGLNYGTATMIEIRNACISSNSRFGLDWDTFSKFVCIFADKPLTAGKSIKDGVEWWSTHSFAIKLWGFSNTQTYRNMLCEKDGMGELKNLAGYGALNFGLDWQQLFQDVKARCAGPSRPGK</sequence>
<protein>
    <submittedName>
        <fullName evidence="2">Uncharacterized protein</fullName>
    </submittedName>
</protein>
<comment type="caution">
    <text evidence="2">The sequence shown here is derived from an EMBL/GenBank/DDBJ whole genome shotgun (WGS) entry which is preliminary data.</text>
</comment>
<keyword evidence="3" id="KW-1185">Reference proteome</keyword>
<proteinExistence type="predicted"/>
<feature type="signal peptide" evidence="1">
    <location>
        <begin position="1"/>
        <end position="20"/>
    </location>
</feature>
<accession>A0A9P4NEB9</accession>
<feature type="chain" id="PRO_5040450119" evidence="1">
    <location>
        <begin position="21"/>
        <end position="258"/>
    </location>
</feature>
<dbReference type="EMBL" id="MU007157">
    <property type="protein sequence ID" value="KAF2416523.1"/>
    <property type="molecule type" value="Genomic_DNA"/>
</dbReference>
<reference evidence="2" key="1">
    <citation type="journal article" date="2020" name="Stud. Mycol.">
        <title>101 Dothideomycetes genomes: a test case for predicting lifestyles and emergence of pathogens.</title>
        <authorList>
            <person name="Haridas S."/>
            <person name="Albert R."/>
            <person name="Binder M."/>
            <person name="Bloem J."/>
            <person name="Labutti K."/>
            <person name="Salamov A."/>
            <person name="Andreopoulos B."/>
            <person name="Baker S."/>
            <person name="Barry K."/>
            <person name="Bills G."/>
            <person name="Bluhm B."/>
            <person name="Cannon C."/>
            <person name="Castanera R."/>
            <person name="Culley D."/>
            <person name="Daum C."/>
            <person name="Ezra D."/>
            <person name="Gonzalez J."/>
            <person name="Henrissat B."/>
            <person name="Kuo A."/>
            <person name="Liang C."/>
            <person name="Lipzen A."/>
            <person name="Lutzoni F."/>
            <person name="Magnuson J."/>
            <person name="Mondo S."/>
            <person name="Nolan M."/>
            <person name="Ohm R."/>
            <person name="Pangilinan J."/>
            <person name="Park H.-J."/>
            <person name="Ramirez L."/>
            <person name="Alfaro M."/>
            <person name="Sun H."/>
            <person name="Tritt A."/>
            <person name="Yoshinaga Y."/>
            <person name="Zwiers L.-H."/>
            <person name="Turgeon B."/>
            <person name="Goodwin S."/>
            <person name="Spatafora J."/>
            <person name="Crous P."/>
            <person name="Grigoriev I."/>
        </authorList>
    </citation>
    <scope>NUCLEOTIDE SEQUENCE</scope>
    <source>
        <strain evidence="2">CBS 130266</strain>
    </source>
</reference>
<evidence type="ECO:0000313" key="2">
    <source>
        <dbReference type="EMBL" id="KAF2416523.1"/>
    </source>
</evidence>
<keyword evidence="1" id="KW-0732">Signal</keyword>
<name>A0A9P4NEB9_9PEZI</name>
<evidence type="ECO:0000313" key="3">
    <source>
        <dbReference type="Proteomes" id="UP000800235"/>
    </source>
</evidence>
<dbReference type="Proteomes" id="UP000800235">
    <property type="component" value="Unassembled WGS sequence"/>
</dbReference>
<evidence type="ECO:0000256" key="1">
    <source>
        <dbReference type="SAM" id="SignalP"/>
    </source>
</evidence>
<dbReference type="AlphaFoldDB" id="A0A9P4NEB9"/>
<organism evidence="2 3">
    <name type="scientific">Tothia fuscella</name>
    <dbReference type="NCBI Taxonomy" id="1048955"/>
    <lineage>
        <taxon>Eukaryota</taxon>
        <taxon>Fungi</taxon>
        <taxon>Dikarya</taxon>
        <taxon>Ascomycota</taxon>
        <taxon>Pezizomycotina</taxon>
        <taxon>Dothideomycetes</taxon>
        <taxon>Pleosporomycetidae</taxon>
        <taxon>Venturiales</taxon>
        <taxon>Cylindrosympodiaceae</taxon>
        <taxon>Tothia</taxon>
    </lineage>
</organism>